<dbReference type="SUPFAM" id="SSF47413">
    <property type="entry name" value="lambda repressor-like DNA-binding domains"/>
    <property type="match status" value="1"/>
</dbReference>
<organism evidence="5 6">
    <name type="scientific">Luoshenia tenuis</name>
    <dbReference type="NCBI Taxonomy" id="2763654"/>
    <lineage>
        <taxon>Bacteria</taxon>
        <taxon>Bacillati</taxon>
        <taxon>Bacillota</taxon>
        <taxon>Clostridia</taxon>
        <taxon>Christensenellales</taxon>
        <taxon>Christensenellaceae</taxon>
        <taxon>Luoshenia</taxon>
    </lineage>
</organism>
<keyword evidence="3" id="KW-0804">Transcription</keyword>
<dbReference type="AlphaFoldDB" id="A0A926HL41"/>
<dbReference type="Gene3D" id="1.10.260.40">
    <property type="entry name" value="lambda repressor-like DNA-binding domains"/>
    <property type="match status" value="1"/>
</dbReference>
<dbReference type="PROSITE" id="PS50932">
    <property type="entry name" value="HTH_LACI_2"/>
    <property type="match status" value="1"/>
</dbReference>
<accession>A0A926HL41</accession>
<dbReference type="PANTHER" id="PTHR30146:SF109">
    <property type="entry name" value="HTH-TYPE TRANSCRIPTIONAL REGULATOR GALS"/>
    <property type="match status" value="1"/>
</dbReference>
<feature type="domain" description="HTH lacI-type" evidence="4">
    <location>
        <begin position="2"/>
        <end position="59"/>
    </location>
</feature>
<dbReference type="InterPro" id="IPR000843">
    <property type="entry name" value="HTH_LacI"/>
</dbReference>
<dbReference type="Gene3D" id="3.40.50.2300">
    <property type="match status" value="2"/>
</dbReference>
<proteinExistence type="predicted"/>
<dbReference type="Pfam" id="PF13377">
    <property type="entry name" value="Peripla_BP_3"/>
    <property type="match status" value="1"/>
</dbReference>
<dbReference type="InterPro" id="IPR010982">
    <property type="entry name" value="Lambda_DNA-bd_dom_sf"/>
</dbReference>
<dbReference type="GO" id="GO:0000976">
    <property type="term" value="F:transcription cis-regulatory region binding"/>
    <property type="evidence" value="ECO:0007669"/>
    <property type="project" value="TreeGrafter"/>
</dbReference>
<evidence type="ECO:0000256" key="1">
    <source>
        <dbReference type="ARBA" id="ARBA00023015"/>
    </source>
</evidence>
<sequence length="343" mass="36794">MATMKDVAARAKVSVSTVSIILNGKSQQRKIPQATQQRVWEAVRALGYQPNVSARKLRGGGEDAPGVTIALYWASDFRAPMMARFLEGVRQQLAACGRTMEWVIYPYENGRLSQDQALKSFRRFHAAVVANAAQEDLRYLEENPPPGPVILYNRKSARFPSAYVEDEQIGQLAAAHLAACGYRTAGVLGAPAAFQGMALREDAFIAACRQAGIAVEQRWLVRAGHAIADGVKAAQAFTGQEGPQAVFCASDALALGALHAFRQAGVAVPRQRALIAVGNGEEGYAATSAPPLTVVQVPIEEMARACVVLCCRLLDREEDVGGVALEARLIPRQSTAQVPATAR</sequence>
<dbReference type="SMART" id="SM00354">
    <property type="entry name" value="HTH_LACI"/>
    <property type="match status" value="1"/>
</dbReference>
<dbReference type="GO" id="GO:0003700">
    <property type="term" value="F:DNA-binding transcription factor activity"/>
    <property type="evidence" value="ECO:0007669"/>
    <property type="project" value="TreeGrafter"/>
</dbReference>
<dbReference type="Pfam" id="PF00356">
    <property type="entry name" value="LacI"/>
    <property type="match status" value="1"/>
</dbReference>
<dbReference type="PANTHER" id="PTHR30146">
    <property type="entry name" value="LACI-RELATED TRANSCRIPTIONAL REPRESSOR"/>
    <property type="match status" value="1"/>
</dbReference>
<evidence type="ECO:0000313" key="5">
    <source>
        <dbReference type="EMBL" id="MBC8528094.1"/>
    </source>
</evidence>
<dbReference type="Proteomes" id="UP000654279">
    <property type="component" value="Unassembled WGS sequence"/>
</dbReference>
<dbReference type="InterPro" id="IPR028082">
    <property type="entry name" value="Peripla_BP_I"/>
</dbReference>
<evidence type="ECO:0000259" key="4">
    <source>
        <dbReference type="PROSITE" id="PS50932"/>
    </source>
</evidence>
<reference evidence="5" key="1">
    <citation type="submission" date="2020-08" db="EMBL/GenBank/DDBJ databases">
        <title>Genome public.</title>
        <authorList>
            <person name="Liu C."/>
            <person name="Sun Q."/>
        </authorList>
    </citation>
    <scope>NUCLEOTIDE SEQUENCE</scope>
    <source>
        <strain evidence="5">NSJ-44</strain>
    </source>
</reference>
<keyword evidence="6" id="KW-1185">Reference proteome</keyword>
<name>A0A926HL41_9FIRM</name>
<evidence type="ECO:0000256" key="2">
    <source>
        <dbReference type="ARBA" id="ARBA00023125"/>
    </source>
</evidence>
<dbReference type="EMBL" id="JACRSO010000001">
    <property type="protein sequence ID" value="MBC8528094.1"/>
    <property type="molecule type" value="Genomic_DNA"/>
</dbReference>
<dbReference type="CDD" id="cd01392">
    <property type="entry name" value="HTH_LacI"/>
    <property type="match status" value="1"/>
</dbReference>
<keyword evidence="1" id="KW-0805">Transcription regulation</keyword>
<comment type="caution">
    <text evidence="5">The sequence shown here is derived from an EMBL/GenBank/DDBJ whole genome shotgun (WGS) entry which is preliminary data.</text>
</comment>
<evidence type="ECO:0000313" key="6">
    <source>
        <dbReference type="Proteomes" id="UP000654279"/>
    </source>
</evidence>
<dbReference type="SUPFAM" id="SSF53822">
    <property type="entry name" value="Periplasmic binding protein-like I"/>
    <property type="match status" value="1"/>
</dbReference>
<protein>
    <submittedName>
        <fullName evidence="5">LacI family DNA-binding transcriptional regulator</fullName>
    </submittedName>
</protein>
<gene>
    <name evidence="5" type="ORF">H8699_01400</name>
</gene>
<evidence type="ECO:0000256" key="3">
    <source>
        <dbReference type="ARBA" id="ARBA00023163"/>
    </source>
</evidence>
<keyword evidence="2 5" id="KW-0238">DNA-binding</keyword>
<dbReference type="PROSITE" id="PS00356">
    <property type="entry name" value="HTH_LACI_1"/>
    <property type="match status" value="1"/>
</dbReference>
<dbReference type="InterPro" id="IPR046335">
    <property type="entry name" value="LacI/GalR-like_sensor"/>
</dbReference>